<keyword evidence="3" id="KW-1003">Cell membrane</keyword>
<sequence length="537" mass="60381">MKNKEPKAKKTNKFFSFFKSIGPVKHIFIVYILFTLIISLLLYWPITHTNDLKVIKPNFDYSDALFLASSAFSDTGLSTLAISKGFNGFGQAIIAIAIFVGGLGIFAIKVYVIQNIFGFKMSVFNSQVSQTERGANTWGDTKKLIKVSISFLLIVLVLAVITFTLIFYFSPHGRFYNENITTLNKTTIESEIADYAQANNVKEFQVFNPYESELANPKGNLTLSLRYAVFHSISSLCNAGFDIFGSKSLQPFYFDWYVQTFTIILIFIGGIGYPVIYDVYQKLVSLRKNKPRHRFNLFTKLTLITYLFVTVIGFLLTILFETISKNPQSFWNQKQYGNTAQKIGSIFFQTVSTRSAGFTVVDYYHFSTQSIIVHAILMFIGFSPVSTAGGIRNITIAVIFLSIITMIRGKTKINAFKRQIGKETLIKAVNIFAIGVALILIGVLITYSSYEHSGLHLNNVDYKQFDISHITFEVCSAFGSSGLSTGLTSELGLISKLLLILYMFIGQLGITQTILIWGKANKRPDYYEYIYEDVSIG</sequence>
<feature type="transmembrane region" description="Helical" evidence="8">
    <location>
        <begin position="297"/>
        <end position="320"/>
    </location>
</feature>
<evidence type="ECO:0000256" key="6">
    <source>
        <dbReference type="ARBA" id="ARBA00023065"/>
    </source>
</evidence>
<dbReference type="EMBL" id="CP030140">
    <property type="protein sequence ID" value="AWX69546.1"/>
    <property type="molecule type" value="Genomic_DNA"/>
</dbReference>
<dbReference type="AlphaFoldDB" id="A0A2Z4NDG1"/>
<keyword evidence="4 8" id="KW-0812">Transmembrane</keyword>
<dbReference type="KEGG" id="mane:DP065_02160"/>
<proteinExistence type="predicted"/>
<accession>A0A2Z4NDG1</accession>
<dbReference type="Proteomes" id="UP000250218">
    <property type="component" value="Chromosome"/>
</dbReference>
<dbReference type="PANTHER" id="PTHR32024:SF1">
    <property type="entry name" value="KTR SYSTEM POTASSIUM UPTAKE PROTEIN B"/>
    <property type="match status" value="1"/>
</dbReference>
<reference evidence="10" key="1">
    <citation type="submission" date="2018-06" db="EMBL/GenBank/DDBJ databases">
        <title>Complete genome sequences of Mycoplasma anatis, M. anseris and M. cloacale type strains.</title>
        <authorList>
            <person name="Grozner D."/>
            <person name="Forro B."/>
            <person name="Sulyok K.M."/>
            <person name="Marton S."/>
            <person name="Kreizinger Z."/>
            <person name="Banyai K."/>
            <person name="Gyuranecz M."/>
        </authorList>
    </citation>
    <scope>NUCLEOTIDE SEQUENCE [LARGE SCALE GENOMIC DNA]</scope>
    <source>
        <strain evidence="10">ATCC 49234</strain>
    </source>
</reference>
<feature type="transmembrane region" description="Helical" evidence="8">
    <location>
        <begin position="27"/>
        <end position="46"/>
    </location>
</feature>
<evidence type="ECO:0000256" key="1">
    <source>
        <dbReference type="ARBA" id="ARBA00004651"/>
    </source>
</evidence>
<dbReference type="Pfam" id="PF02386">
    <property type="entry name" value="TrkH"/>
    <property type="match status" value="1"/>
</dbReference>
<feature type="transmembrane region" description="Helical" evidence="8">
    <location>
        <begin position="371"/>
        <end position="404"/>
    </location>
</feature>
<feature type="transmembrane region" description="Helical" evidence="8">
    <location>
        <begin position="89"/>
        <end position="112"/>
    </location>
</feature>
<keyword evidence="6" id="KW-0406">Ion transport</keyword>
<protein>
    <submittedName>
        <fullName evidence="9">TrkH family potassium uptake protein</fullName>
    </submittedName>
</protein>
<feature type="transmembrane region" description="Helical" evidence="8">
    <location>
        <begin position="149"/>
        <end position="169"/>
    </location>
</feature>
<organism evidence="9 10">
    <name type="scientific">[Mycoplasma] anseris</name>
    <dbReference type="NCBI Taxonomy" id="92400"/>
    <lineage>
        <taxon>Bacteria</taxon>
        <taxon>Bacillati</taxon>
        <taxon>Mycoplasmatota</taxon>
        <taxon>Mycoplasmoidales</taxon>
        <taxon>Metamycoplasmataceae</taxon>
        <taxon>Metamycoplasma</taxon>
    </lineage>
</organism>
<dbReference type="GO" id="GO:0030001">
    <property type="term" value="P:metal ion transport"/>
    <property type="evidence" value="ECO:0007669"/>
    <property type="project" value="UniProtKB-ARBA"/>
</dbReference>
<dbReference type="RefSeq" id="WP_033178631.1">
    <property type="nucleotide sequence ID" value="NZ_CP030140.1"/>
</dbReference>
<feature type="transmembrane region" description="Helical" evidence="8">
    <location>
        <begin position="425"/>
        <end position="447"/>
    </location>
</feature>
<evidence type="ECO:0000256" key="2">
    <source>
        <dbReference type="ARBA" id="ARBA00022448"/>
    </source>
</evidence>
<dbReference type="InterPro" id="IPR003445">
    <property type="entry name" value="Cat_transpt"/>
</dbReference>
<dbReference type="GO" id="GO:0008324">
    <property type="term" value="F:monoatomic cation transmembrane transporter activity"/>
    <property type="evidence" value="ECO:0007669"/>
    <property type="project" value="InterPro"/>
</dbReference>
<feature type="transmembrane region" description="Helical" evidence="8">
    <location>
        <begin position="497"/>
        <end position="517"/>
    </location>
</feature>
<evidence type="ECO:0000256" key="7">
    <source>
        <dbReference type="ARBA" id="ARBA00023136"/>
    </source>
</evidence>
<evidence type="ECO:0000256" key="8">
    <source>
        <dbReference type="SAM" id="Phobius"/>
    </source>
</evidence>
<feature type="transmembrane region" description="Helical" evidence="8">
    <location>
        <begin position="256"/>
        <end position="276"/>
    </location>
</feature>
<keyword evidence="10" id="KW-1185">Reference proteome</keyword>
<evidence type="ECO:0000256" key="4">
    <source>
        <dbReference type="ARBA" id="ARBA00022692"/>
    </source>
</evidence>
<dbReference type="GO" id="GO:0005886">
    <property type="term" value="C:plasma membrane"/>
    <property type="evidence" value="ECO:0007669"/>
    <property type="project" value="UniProtKB-SubCell"/>
</dbReference>
<dbReference type="PANTHER" id="PTHR32024">
    <property type="entry name" value="TRK SYSTEM POTASSIUM UPTAKE PROTEIN TRKG-RELATED"/>
    <property type="match status" value="1"/>
</dbReference>
<keyword evidence="7 8" id="KW-0472">Membrane</keyword>
<evidence type="ECO:0000256" key="3">
    <source>
        <dbReference type="ARBA" id="ARBA00022475"/>
    </source>
</evidence>
<comment type="subcellular location">
    <subcellularLocation>
        <location evidence="1">Cell membrane</location>
        <topology evidence="1">Multi-pass membrane protein</topology>
    </subcellularLocation>
</comment>
<gene>
    <name evidence="9" type="ORF">DP065_02160</name>
</gene>
<evidence type="ECO:0000313" key="9">
    <source>
        <dbReference type="EMBL" id="AWX69546.1"/>
    </source>
</evidence>
<evidence type="ECO:0000313" key="10">
    <source>
        <dbReference type="Proteomes" id="UP000250218"/>
    </source>
</evidence>
<name>A0A2Z4NDG1_9BACT</name>
<keyword evidence="5 8" id="KW-1133">Transmembrane helix</keyword>
<evidence type="ECO:0000256" key="5">
    <source>
        <dbReference type="ARBA" id="ARBA00022989"/>
    </source>
</evidence>
<keyword evidence="2" id="KW-0813">Transport</keyword>